<organism evidence="2 3">
    <name type="scientific">Burkholderia reimsis</name>
    <dbReference type="NCBI Taxonomy" id="2234132"/>
    <lineage>
        <taxon>Bacteria</taxon>
        <taxon>Pseudomonadati</taxon>
        <taxon>Pseudomonadota</taxon>
        <taxon>Betaproteobacteria</taxon>
        <taxon>Burkholderiales</taxon>
        <taxon>Burkholderiaceae</taxon>
        <taxon>Burkholderia</taxon>
    </lineage>
</organism>
<evidence type="ECO:0000313" key="2">
    <source>
        <dbReference type="EMBL" id="RBB30794.1"/>
    </source>
</evidence>
<evidence type="ECO:0000313" key="3">
    <source>
        <dbReference type="Proteomes" id="UP000252458"/>
    </source>
</evidence>
<sequence>GNTTVSGDNVTVGTGGDIGGDNVTGHANQTWTQQPNSTVAGKTSTNITAPNLNIAGNTGMAGVGNTTVSGDNVTVGTGGDIGGDNVTGHANQTWTQPP</sequence>
<feature type="region of interest" description="Disordered" evidence="1">
    <location>
        <begin position="1"/>
        <end position="45"/>
    </location>
</feature>
<gene>
    <name evidence="2" type="ORF">DPV79_41830</name>
</gene>
<feature type="non-terminal residue" evidence="2">
    <location>
        <position position="98"/>
    </location>
</feature>
<dbReference type="Proteomes" id="UP000252458">
    <property type="component" value="Unassembled WGS sequence"/>
</dbReference>
<evidence type="ECO:0000256" key="1">
    <source>
        <dbReference type="SAM" id="MobiDB-lite"/>
    </source>
</evidence>
<comment type="caution">
    <text evidence="2">The sequence shown here is derived from an EMBL/GenBank/DDBJ whole genome shotgun (WGS) entry which is preliminary data.</text>
</comment>
<feature type="compositionally biased region" description="Polar residues" evidence="1">
    <location>
        <begin position="26"/>
        <end position="45"/>
    </location>
</feature>
<dbReference type="AlphaFoldDB" id="A0A365QFU6"/>
<accession>A0A365QFU6</accession>
<keyword evidence="3" id="KW-1185">Reference proteome</keyword>
<proteinExistence type="predicted"/>
<feature type="region of interest" description="Disordered" evidence="1">
    <location>
        <begin position="74"/>
        <end position="98"/>
    </location>
</feature>
<feature type="non-terminal residue" evidence="2">
    <location>
        <position position="1"/>
    </location>
</feature>
<dbReference type="EMBL" id="QMFZ01000177">
    <property type="protein sequence ID" value="RBB30794.1"/>
    <property type="molecule type" value="Genomic_DNA"/>
</dbReference>
<feature type="compositionally biased region" description="Low complexity" evidence="1">
    <location>
        <begin position="1"/>
        <end position="12"/>
    </location>
</feature>
<feature type="compositionally biased region" description="Polar residues" evidence="1">
    <location>
        <begin position="89"/>
        <end position="98"/>
    </location>
</feature>
<name>A0A365QFU6_9BURK</name>
<reference evidence="2 3" key="1">
    <citation type="submission" date="2018-06" db="EMBL/GenBank/DDBJ databases">
        <title>Draft genome sequence of Burkholderia reimsis strain BE51 isolated from a French agricultural soil.</title>
        <authorList>
            <person name="Esmaeel Q."/>
        </authorList>
    </citation>
    <scope>NUCLEOTIDE SEQUENCE [LARGE SCALE GENOMIC DNA]</scope>
    <source>
        <strain evidence="2 3">BE51</strain>
    </source>
</reference>
<protein>
    <submittedName>
        <fullName evidence="2">Uncharacterized protein</fullName>
    </submittedName>
</protein>